<sequence>MTTPADPLILEPYSLYILLFGRGETYRFHWGLFLTAGYQTTTIAETAETTPSTTSTTSTTSTIEDPQEANAGEPSATNPTGTLFELTNPNPSNDKLWAYKTTLLTSFTHRHNPLCALKISNIEPLLQLDFHALLPTIPVVPYSQRFGEEISCRVWLKEALYELDQSGFIQLVRPVGDIEMEAQHLGMMCWYVRVGRGEGRGNLVVDRVARSNGCIF</sequence>
<gene>
    <name evidence="2" type="ORF">ACJ73_08577</name>
</gene>
<dbReference type="OrthoDB" id="3016366at2759"/>
<keyword evidence="3" id="KW-1185">Reference proteome</keyword>
<protein>
    <submittedName>
        <fullName evidence="2">Uncharacterized protein</fullName>
    </submittedName>
</protein>
<comment type="caution">
    <text evidence="2">The sequence shown here is derived from an EMBL/GenBank/DDBJ whole genome shotgun (WGS) entry which is preliminary data.</text>
</comment>
<organism evidence="2 3">
    <name type="scientific">Blastomyces percursus</name>
    <dbReference type="NCBI Taxonomy" id="1658174"/>
    <lineage>
        <taxon>Eukaryota</taxon>
        <taxon>Fungi</taxon>
        <taxon>Dikarya</taxon>
        <taxon>Ascomycota</taxon>
        <taxon>Pezizomycotina</taxon>
        <taxon>Eurotiomycetes</taxon>
        <taxon>Eurotiomycetidae</taxon>
        <taxon>Onygenales</taxon>
        <taxon>Ajellomycetaceae</taxon>
        <taxon>Blastomyces</taxon>
    </lineage>
</organism>
<name>A0A1J9QXP1_9EURO</name>
<evidence type="ECO:0000256" key="1">
    <source>
        <dbReference type="SAM" id="MobiDB-lite"/>
    </source>
</evidence>
<evidence type="ECO:0000313" key="3">
    <source>
        <dbReference type="Proteomes" id="UP000242791"/>
    </source>
</evidence>
<proteinExistence type="predicted"/>
<dbReference type="EMBL" id="LGTZ01002069">
    <property type="protein sequence ID" value="OJD20093.1"/>
    <property type="molecule type" value="Genomic_DNA"/>
</dbReference>
<feature type="region of interest" description="Disordered" evidence="1">
    <location>
        <begin position="45"/>
        <end position="85"/>
    </location>
</feature>
<dbReference type="VEuPathDB" id="FungiDB:ACJ73_08577"/>
<feature type="compositionally biased region" description="Polar residues" evidence="1">
    <location>
        <begin position="75"/>
        <end position="85"/>
    </location>
</feature>
<accession>A0A1J9QXP1</accession>
<dbReference type="AlphaFoldDB" id="A0A1J9QXP1"/>
<dbReference type="Proteomes" id="UP000242791">
    <property type="component" value="Unassembled WGS sequence"/>
</dbReference>
<reference evidence="2 3" key="1">
    <citation type="submission" date="2015-08" db="EMBL/GenBank/DDBJ databases">
        <title>Emmonsia species relationships and genome sequence.</title>
        <authorList>
            <person name="Cuomo C.A."/>
            <person name="Schwartz I.S."/>
            <person name="Kenyon C."/>
            <person name="De Hoog G.S."/>
            <person name="Govender N.P."/>
            <person name="Botha A."/>
            <person name="Moreno L."/>
            <person name="De Vries M."/>
            <person name="Munoz J.F."/>
            <person name="Stielow J.B."/>
        </authorList>
    </citation>
    <scope>NUCLEOTIDE SEQUENCE [LARGE SCALE GENOMIC DNA]</scope>
    <source>
        <strain evidence="2 3">EI222</strain>
    </source>
</reference>
<feature type="compositionally biased region" description="Low complexity" evidence="1">
    <location>
        <begin position="45"/>
        <end position="63"/>
    </location>
</feature>
<evidence type="ECO:0000313" key="2">
    <source>
        <dbReference type="EMBL" id="OJD20093.1"/>
    </source>
</evidence>